<proteinExistence type="predicted"/>
<evidence type="ECO:0000313" key="3">
    <source>
        <dbReference type="Proteomes" id="UP000076595"/>
    </source>
</evidence>
<organism evidence="2 3">
    <name type="scientific">Acetobacter oryzifermentans</name>
    <dbReference type="NCBI Taxonomy" id="1633874"/>
    <lineage>
        <taxon>Bacteria</taxon>
        <taxon>Pseudomonadati</taxon>
        <taxon>Pseudomonadota</taxon>
        <taxon>Alphaproteobacteria</taxon>
        <taxon>Acetobacterales</taxon>
        <taxon>Acetobacteraceae</taxon>
        <taxon>Acetobacter</taxon>
    </lineage>
</organism>
<name>A0ABN4NLU4_9PROT</name>
<reference evidence="2 3" key="1">
    <citation type="submission" date="2015-03" db="EMBL/GenBank/DDBJ databases">
        <title>Genome study of Acetobacter sp. SLV-7.</title>
        <authorList>
            <person name="Cho G.Y."/>
            <person name="Jeon C.O."/>
        </authorList>
    </citation>
    <scope>NUCLEOTIDE SEQUENCE [LARGE SCALE GENOMIC DNA]</scope>
    <source>
        <strain evidence="2 3">SLV-7</strain>
    </source>
</reference>
<sequence length="75" mass="8668">MRSAGNVEDFRGMCGMAENDDNDLIGWDEWPTNRRETTQETRNDLPPIHEPEPGLLDEEILPLRDDWMRGPVCVN</sequence>
<gene>
    <name evidence="2" type="ORF">WG31_01820</name>
</gene>
<dbReference type="EMBL" id="CP011120">
    <property type="protein sequence ID" value="ANA12906.1"/>
    <property type="molecule type" value="Genomic_DNA"/>
</dbReference>
<evidence type="ECO:0000313" key="2">
    <source>
        <dbReference type="EMBL" id="ANA12906.1"/>
    </source>
</evidence>
<evidence type="ECO:0000256" key="1">
    <source>
        <dbReference type="SAM" id="MobiDB-lite"/>
    </source>
</evidence>
<dbReference type="Proteomes" id="UP000076595">
    <property type="component" value="Chromosome"/>
</dbReference>
<feature type="compositionally biased region" description="Basic and acidic residues" evidence="1">
    <location>
        <begin position="35"/>
        <end position="52"/>
    </location>
</feature>
<feature type="region of interest" description="Disordered" evidence="1">
    <location>
        <begin position="35"/>
        <end position="54"/>
    </location>
</feature>
<accession>A0ABN4NLU4</accession>
<keyword evidence="3" id="KW-1185">Reference proteome</keyword>
<protein>
    <submittedName>
        <fullName evidence="2">Uncharacterized protein</fullName>
    </submittedName>
</protein>